<evidence type="ECO:0000313" key="1">
    <source>
        <dbReference type="EMBL" id="KIM64167.1"/>
    </source>
</evidence>
<sequence length="76" mass="8243">MNTAAIVLINEGNHSAVPVPRFFCIGLNGEKCRAVVARLEWNENFNSAVGSVSECDFARCQSQMDLVVARTSLGVE</sequence>
<dbReference type="EMBL" id="KN822030">
    <property type="protein sequence ID" value="KIM64167.1"/>
    <property type="molecule type" value="Genomic_DNA"/>
</dbReference>
<proteinExistence type="predicted"/>
<gene>
    <name evidence="1" type="ORF">SCLCIDRAFT_1213588</name>
</gene>
<reference evidence="1 2" key="1">
    <citation type="submission" date="2014-04" db="EMBL/GenBank/DDBJ databases">
        <authorList>
            <consortium name="DOE Joint Genome Institute"/>
            <person name="Kuo A."/>
            <person name="Kohler A."/>
            <person name="Nagy L.G."/>
            <person name="Floudas D."/>
            <person name="Copeland A."/>
            <person name="Barry K.W."/>
            <person name="Cichocki N."/>
            <person name="Veneault-Fourrey C."/>
            <person name="LaButti K."/>
            <person name="Lindquist E.A."/>
            <person name="Lipzen A."/>
            <person name="Lundell T."/>
            <person name="Morin E."/>
            <person name="Murat C."/>
            <person name="Sun H."/>
            <person name="Tunlid A."/>
            <person name="Henrissat B."/>
            <person name="Grigoriev I.V."/>
            <person name="Hibbett D.S."/>
            <person name="Martin F."/>
            <person name="Nordberg H.P."/>
            <person name="Cantor M.N."/>
            <person name="Hua S.X."/>
        </authorList>
    </citation>
    <scope>NUCLEOTIDE SEQUENCE [LARGE SCALE GENOMIC DNA]</scope>
    <source>
        <strain evidence="1 2">Foug A</strain>
    </source>
</reference>
<dbReference type="Proteomes" id="UP000053989">
    <property type="component" value="Unassembled WGS sequence"/>
</dbReference>
<name>A0A0C3AGZ6_9AGAM</name>
<dbReference type="AlphaFoldDB" id="A0A0C3AGZ6"/>
<dbReference type="HOGENOM" id="CLU_2655904_0_0_1"/>
<dbReference type="InParanoid" id="A0A0C3AGZ6"/>
<accession>A0A0C3AGZ6</accession>
<reference evidence="2" key="2">
    <citation type="submission" date="2015-01" db="EMBL/GenBank/DDBJ databases">
        <title>Evolutionary Origins and Diversification of the Mycorrhizal Mutualists.</title>
        <authorList>
            <consortium name="DOE Joint Genome Institute"/>
            <consortium name="Mycorrhizal Genomics Consortium"/>
            <person name="Kohler A."/>
            <person name="Kuo A."/>
            <person name="Nagy L.G."/>
            <person name="Floudas D."/>
            <person name="Copeland A."/>
            <person name="Barry K.W."/>
            <person name="Cichocki N."/>
            <person name="Veneault-Fourrey C."/>
            <person name="LaButti K."/>
            <person name="Lindquist E.A."/>
            <person name="Lipzen A."/>
            <person name="Lundell T."/>
            <person name="Morin E."/>
            <person name="Murat C."/>
            <person name="Riley R."/>
            <person name="Ohm R."/>
            <person name="Sun H."/>
            <person name="Tunlid A."/>
            <person name="Henrissat B."/>
            <person name="Grigoriev I.V."/>
            <person name="Hibbett D.S."/>
            <person name="Martin F."/>
        </authorList>
    </citation>
    <scope>NUCLEOTIDE SEQUENCE [LARGE SCALE GENOMIC DNA]</scope>
    <source>
        <strain evidence="2">Foug A</strain>
    </source>
</reference>
<keyword evidence="2" id="KW-1185">Reference proteome</keyword>
<organism evidence="1 2">
    <name type="scientific">Scleroderma citrinum Foug A</name>
    <dbReference type="NCBI Taxonomy" id="1036808"/>
    <lineage>
        <taxon>Eukaryota</taxon>
        <taxon>Fungi</taxon>
        <taxon>Dikarya</taxon>
        <taxon>Basidiomycota</taxon>
        <taxon>Agaricomycotina</taxon>
        <taxon>Agaricomycetes</taxon>
        <taxon>Agaricomycetidae</taxon>
        <taxon>Boletales</taxon>
        <taxon>Sclerodermatineae</taxon>
        <taxon>Sclerodermataceae</taxon>
        <taxon>Scleroderma</taxon>
    </lineage>
</organism>
<evidence type="ECO:0000313" key="2">
    <source>
        <dbReference type="Proteomes" id="UP000053989"/>
    </source>
</evidence>
<protein>
    <submittedName>
        <fullName evidence="1">Uncharacterized protein</fullName>
    </submittedName>
</protein>